<accession>A0A6J4QEF0</accession>
<sequence>MVLQGWAVRIVPGYGLRPARRYRPHPASVALGGRGPGASLPVPAASRNAEQMVPAGTNTRRARGRRRISSFLPGLAAAIRCAICGRVCAARLKCTPTCEISPRHPCRQCWTPLNHQFRPADRTDSQCPRRTGGDGLAGKDGRVPSVDPIPKEFLGRRARFRGVFSCQRCSVYRSHTSRAGTRIVTEPKPLIFFFLNAIPTLSRSAFAIPG</sequence>
<evidence type="ECO:0000256" key="1">
    <source>
        <dbReference type="SAM" id="MobiDB-lite"/>
    </source>
</evidence>
<gene>
    <name evidence="2" type="ORF">AVDCRST_MAG01-01-3789</name>
</gene>
<protein>
    <submittedName>
        <fullName evidence="2">Uncharacterized protein</fullName>
    </submittedName>
</protein>
<feature type="region of interest" description="Disordered" evidence="1">
    <location>
        <begin position="120"/>
        <end position="142"/>
    </location>
</feature>
<name>A0A6J4QEF0_9ACTN</name>
<evidence type="ECO:0000313" key="2">
    <source>
        <dbReference type="EMBL" id="CAA9442558.1"/>
    </source>
</evidence>
<dbReference type="EMBL" id="CADCUW010000492">
    <property type="protein sequence ID" value="CAA9442558.1"/>
    <property type="molecule type" value="Genomic_DNA"/>
</dbReference>
<organism evidence="2">
    <name type="scientific">uncultured Rubrobacteraceae bacterium</name>
    <dbReference type="NCBI Taxonomy" id="349277"/>
    <lineage>
        <taxon>Bacteria</taxon>
        <taxon>Bacillati</taxon>
        <taxon>Actinomycetota</taxon>
        <taxon>Rubrobacteria</taxon>
        <taxon>Rubrobacterales</taxon>
        <taxon>Rubrobacteraceae</taxon>
        <taxon>environmental samples</taxon>
    </lineage>
</organism>
<proteinExistence type="predicted"/>
<dbReference type="AlphaFoldDB" id="A0A6J4QEF0"/>
<reference evidence="2" key="1">
    <citation type="submission" date="2020-02" db="EMBL/GenBank/DDBJ databases">
        <authorList>
            <person name="Meier V. D."/>
        </authorList>
    </citation>
    <scope>NUCLEOTIDE SEQUENCE</scope>
    <source>
        <strain evidence="2">AVDCRST_MAG01</strain>
    </source>
</reference>